<feature type="domain" description="Mammalian cell entry C-terminal" evidence="3">
    <location>
        <begin position="115"/>
        <end position="326"/>
    </location>
</feature>
<dbReference type="InterPro" id="IPR052336">
    <property type="entry name" value="MlaD_Phospholipid_Transporter"/>
</dbReference>
<keyword evidence="1" id="KW-0472">Membrane</keyword>
<evidence type="ECO:0000313" key="5">
    <source>
        <dbReference type="Proteomes" id="UP001601992"/>
    </source>
</evidence>
<dbReference type="EMBL" id="JBIAQY010000015">
    <property type="protein sequence ID" value="MFF3572801.1"/>
    <property type="molecule type" value="Genomic_DNA"/>
</dbReference>
<name>A0ABW6S948_9NOCA</name>
<keyword evidence="1" id="KW-1133">Transmembrane helix</keyword>
<accession>A0ABW6S948</accession>
<dbReference type="PANTHER" id="PTHR33371">
    <property type="entry name" value="INTERMEMBRANE PHOSPHOLIPID TRANSPORT SYSTEM BINDING PROTEIN MLAD-RELATED"/>
    <property type="match status" value="1"/>
</dbReference>
<dbReference type="InterPro" id="IPR005693">
    <property type="entry name" value="Mce"/>
</dbReference>
<keyword evidence="5" id="KW-1185">Reference proteome</keyword>
<dbReference type="InterPro" id="IPR024516">
    <property type="entry name" value="Mce_C"/>
</dbReference>
<keyword evidence="1" id="KW-0812">Transmembrane</keyword>
<feature type="transmembrane region" description="Helical" evidence="1">
    <location>
        <begin position="7"/>
        <end position="27"/>
    </location>
</feature>
<organism evidence="4 5">
    <name type="scientific">Nocardia jiangxiensis</name>
    <dbReference type="NCBI Taxonomy" id="282685"/>
    <lineage>
        <taxon>Bacteria</taxon>
        <taxon>Bacillati</taxon>
        <taxon>Actinomycetota</taxon>
        <taxon>Actinomycetes</taxon>
        <taxon>Mycobacteriales</taxon>
        <taxon>Nocardiaceae</taxon>
        <taxon>Nocardia</taxon>
    </lineage>
</organism>
<evidence type="ECO:0000259" key="2">
    <source>
        <dbReference type="Pfam" id="PF02470"/>
    </source>
</evidence>
<comment type="caution">
    <text evidence="4">The sequence shown here is derived from an EMBL/GenBank/DDBJ whole genome shotgun (WGS) entry which is preliminary data.</text>
</comment>
<evidence type="ECO:0000313" key="4">
    <source>
        <dbReference type="EMBL" id="MFF3572801.1"/>
    </source>
</evidence>
<dbReference type="RefSeq" id="WP_040822298.1">
    <property type="nucleotide sequence ID" value="NZ_JBIAQY010000015.1"/>
</dbReference>
<sequence>MNRPALVKLGIFVVVMLLVNGAMILVFTQVNSGNSHTYHAVFTDTSGMHPGAKVRIAGVPVGTVNAVRYGSDHRAHVDFSINTDDRPTVSTRAAIRYEDLIGNRYLELQRGPASTPLPTGGTIAPPNTAPALDLDALLGGFHPLLQALDPKQVNDLSLALLQIFQGRAGTITEVLERVGSVTATLADRDQVIGRVITNLDTVLGEIASRGDQFGSTLDHLQQLVSELAADRGILGHAVDTLDDATQTFSGLLSDVRPDLSATINGMDAALTPSVNHINDLDGVLNALPDDYRKLTRTGAYGSFFNFYMCGLSLKVDGPDGKPEVIQLTDQKTGRCAPQK</sequence>
<dbReference type="PANTHER" id="PTHR33371:SF17">
    <property type="entry name" value="MCE-FAMILY PROTEIN MCE1B"/>
    <property type="match status" value="1"/>
</dbReference>
<proteinExistence type="predicted"/>
<dbReference type="Pfam" id="PF02470">
    <property type="entry name" value="MlaD"/>
    <property type="match status" value="1"/>
</dbReference>
<gene>
    <name evidence="4" type="ORF">ACFYXQ_34035</name>
</gene>
<evidence type="ECO:0000259" key="3">
    <source>
        <dbReference type="Pfam" id="PF11887"/>
    </source>
</evidence>
<protein>
    <submittedName>
        <fullName evidence="4">MCE family protein</fullName>
    </submittedName>
</protein>
<dbReference type="Proteomes" id="UP001601992">
    <property type="component" value="Unassembled WGS sequence"/>
</dbReference>
<reference evidence="4 5" key="1">
    <citation type="submission" date="2024-10" db="EMBL/GenBank/DDBJ databases">
        <title>The Natural Products Discovery Center: Release of the First 8490 Sequenced Strains for Exploring Actinobacteria Biosynthetic Diversity.</title>
        <authorList>
            <person name="Kalkreuter E."/>
            <person name="Kautsar S.A."/>
            <person name="Yang D."/>
            <person name="Bader C.D."/>
            <person name="Teijaro C.N."/>
            <person name="Fluegel L."/>
            <person name="Davis C.M."/>
            <person name="Simpson J.R."/>
            <person name="Lauterbach L."/>
            <person name="Steele A.D."/>
            <person name="Gui C."/>
            <person name="Meng S."/>
            <person name="Li G."/>
            <person name="Viehrig K."/>
            <person name="Ye F."/>
            <person name="Su P."/>
            <person name="Kiefer A.F."/>
            <person name="Nichols A."/>
            <person name="Cepeda A.J."/>
            <person name="Yan W."/>
            <person name="Fan B."/>
            <person name="Jiang Y."/>
            <person name="Adhikari A."/>
            <person name="Zheng C.-J."/>
            <person name="Schuster L."/>
            <person name="Cowan T.M."/>
            <person name="Smanski M.J."/>
            <person name="Chevrette M.G."/>
            <person name="De Carvalho L.P.S."/>
            <person name="Shen B."/>
        </authorList>
    </citation>
    <scope>NUCLEOTIDE SEQUENCE [LARGE SCALE GENOMIC DNA]</scope>
    <source>
        <strain evidence="4 5">NPDC002593</strain>
    </source>
</reference>
<feature type="domain" description="Mce/MlaD" evidence="2">
    <location>
        <begin position="35"/>
        <end position="111"/>
    </location>
</feature>
<evidence type="ECO:0000256" key="1">
    <source>
        <dbReference type="SAM" id="Phobius"/>
    </source>
</evidence>
<dbReference type="NCBIfam" id="TIGR00996">
    <property type="entry name" value="Mtu_fam_mce"/>
    <property type="match status" value="1"/>
</dbReference>
<dbReference type="InterPro" id="IPR003399">
    <property type="entry name" value="Mce/MlaD"/>
</dbReference>
<dbReference type="Pfam" id="PF11887">
    <property type="entry name" value="Mce4_CUP1"/>
    <property type="match status" value="1"/>
</dbReference>